<feature type="domain" description="Methylated-DNA-[protein]-cysteine S-methyltransferase DNA binding" evidence="10">
    <location>
        <begin position="79"/>
        <end position="159"/>
    </location>
</feature>
<comment type="catalytic activity">
    <reaction evidence="1 9">
        <text>a 4-O-methyl-thymidine in DNA + L-cysteinyl-[protein] = a thymidine in DNA + S-methyl-L-cysteinyl-[protein]</text>
        <dbReference type="Rhea" id="RHEA:53428"/>
        <dbReference type="Rhea" id="RHEA-COMP:10131"/>
        <dbReference type="Rhea" id="RHEA-COMP:10132"/>
        <dbReference type="Rhea" id="RHEA-COMP:13555"/>
        <dbReference type="Rhea" id="RHEA-COMP:13556"/>
        <dbReference type="ChEBI" id="CHEBI:29950"/>
        <dbReference type="ChEBI" id="CHEBI:82612"/>
        <dbReference type="ChEBI" id="CHEBI:137386"/>
        <dbReference type="ChEBI" id="CHEBI:137387"/>
        <dbReference type="EC" id="2.1.1.63"/>
    </reaction>
</comment>
<dbReference type="NCBIfam" id="TIGR00589">
    <property type="entry name" value="ogt"/>
    <property type="match status" value="1"/>
</dbReference>
<dbReference type="InterPro" id="IPR001497">
    <property type="entry name" value="MethylDNA_cys_MeTrfase_AS"/>
</dbReference>
<evidence type="ECO:0000256" key="7">
    <source>
        <dbReference type="ARBA" id="ARBA00023204"/>
    </source>
</evidence>
<dbReference type="GO" id="GO:0003908">
    <property type="term" value="F:methylated-DNA-[protein]-cysteine S-methyltransferase activity"/>
    <property type="evidence" value="ECO:0007669"/>
    <property type="project" value="UniProtKB-UniRule"/>
</dbReference>
<comment type="function">
    <text evidence="9">Involved in the cellular defense against the biological effects of O6-methylguanine (O6-MeG) and O4-methylthymine (O4-MeT) in DNA. Repairs the methylated nucleobase in DNA by stoichiometrically transferring the methyl group to a cysteine residue in the enzyme. This is a suicide reaction: the enzyme is irreversibly inactivated.</text>
</comment>
<keyword evidence="3 9" id="KW-0963">Cytoplasm</keyword>
<dbReference type="SUPFAM" id="SSF53155">
    <property type="entry name" value="Methylated DNA-protein cysteine methyltransferase domain"/>
    <property type="match status" value="1"/>
</dbReference>
<dbReference type="Gene3D" id="1.10.10.10">
    <property type="entry name" value="Winged helix-like DNA-binding domain superfamily/Winged helix DNA-binding domain"/>
    <property type="match status" value="1"/>
</dbReference>
<dbReference type="GO" id="GO:0032259">
    <property type="term" value="P:methylation"/>
    <property type="evidence" value="ECO:0007669"/>
    <property type="project" value="UniProtKB-KW"/>
</dbReference>
<dbReference type="HAMAP" id="MF_00772">
    <property type="entry name" value="OGT"/>
    <property type="match status" value="1"/>
</dbReference>
<dbReference type="InterPro" id="IPR008332">
    <property type="entry name" value="MethylG_MeTrfase_N"/>
</dbReference>
<evidence type="ECO:0000313" key="12">
    <source>
        <dbReference type="EMBL" id="TCS93694.1"/>
    </source>
</evidence>
<keyword evidence="7 9" id="KW-0234">DNA repair</keyword>
<comment type="subcellular location">
    <subcellularLocation>
        <location evidence="9">Cytoplasm</location>
    </subcellularLocation>
</comment>
<dbReference type="EMBL" id="SMAF01000026">
    <property type="protein sequence ID" value="TCS93694.1"/>
    <property type="molecule type" value="Genomic_DNA"/>
</dbReference>
<sequence>MSVVWCVIDSPIGSLRVATDTQGLYRIEFPPLRPPAPPSGESWLEGRSPILDAAAAQLRDYFEGRRNTFDLPLSPRGTAFQRRVWDELLRIPYGRTISYGELARRVGNPSASRAVGAANGRNPLPIVVPCHRVIGTGGALTGFAGGLPIKAFLLRLEGALPHTDLRLV</sequence>
<dbReference type="RefSeq" id="WP_123522896.1">
    <property type="nucleotide sequence ID" value="NZ_MJEV01000089.1"/>
</dbReference>
<evidence type="ECO:0000256" key="9">
    <source>
        <dbReference type="HAMAP-Rule" id="MF_00772"/>
    </source>
</evidence>
<dbReference type="InterPro" id="IPR014048">
    <property type="entry name" value="MethylDNA_cys_MeTrfase_DNA-bd"/>
</dbReference>
<dbReference type="InterPro" id="IPR036631">
    <property type="entry name" value="MGMT_N_sf"/>
</dbReference>
<dbReference type="InterPro" id="IPR036388">
    <property type="entry name" value="WH-like_DNA-bd_sf"/>
</dbReference>
<dbReference type="InterPro" id="IPR036217">
    <property type="entry name" value="MethylDNA_cys_MeTrfase_DNAb"/>
</dbReference>
<name>A0A4S3L023_9GAMM</name>
<keyword evidence="6 9" id="KW-0227">DNA damage</keyword>
<dbReference type="SUPFAM" id="SSF46767">
    <property type="entry name" value="Methylated DNA-protein cysteine methyltransferase, C-terminal domain"/>
    <property type="match status" value="1"/>
</dbReference>
<gene>
    <name evidence="12" type="ORF">EDC25_12615</name>
</gene>
<evidence type="ECO:0000256" key="4">
    <source>
        <dbReference type="ARBA" id="ARBA00022603"/>
    </source>
</evidence>
<evidence type="ECO:0000259" key="11">
    <source>
        <dbReference type="Pfam" id="PF02870"/>
    </source>
</evidence>
<dbReference type="PANTHER" id="PTHR10815">
    <property type="entry name" value="METHYLATED-DNA--PROTEIN-CYSTEINE METHYLTRANSFERASE"/>
    <property type="match status" value="1"/>
</dbReference>
<evidence type="ECO:0000256" key="2">
    <source>
        <dbReference type="ARBA" id="ARBA00008711"/>
    </source>
</evidence>
<dbReference type="EC" id="2.1.1.63" evidence="9"/>
<evidence type="ECO:0000256" key="3">
    <source>
        <dbReference type="ARBA" id="ARBA00022490"/>
    </source>
</evidence>
<dbReference type="OrthoDB" id="9802228at2"/>
<evidence type="ECO:0000313" key="13">
    <source>
        <dbReference type="Proteomes" id="UP000294599"/>
    </source>
</evidence>
<evidence type="ECO:0000256" key="1">
    <source>
        <dbReference type="ARBA" id="ARBA00001286"/>
    </source>
</evidence>
<accession>A0A4S3L023</accession>
<dbReference type="Pfam" id="PF02870">
    <property type="entry name" value="Methyltransf_1N"/>
    <property type="match status" value="1"/>
</dbReference>
<dbReference type="InterPro" id="IPR023546">
    <property type="entry name" value="MGMT"/>
</dbReference>
<evidence type="ECO:0000256" key="5">
    <source>
        <dbReference type="ARBA" id="ARBA00022679"/>
    </source>
</evidence>
<keyword evidence="4 9" id="KW-0489">Methyltransferase</keyword>
<dbReference type="PANTHER" id="PTHR10815:SF5">
    <property type="entry name" value="METHYLATED-DNA--PROTEIN-CYSTEINE METHYLTRANSFERASE"/>
    <property type="match status" value="1"/>
</dbReference>
<evidence type="ECO:0000256" key="8">
    <source>
        <dbReference type="ARBA" id="ARBA00049348"/>
    </source>
</evidence>
<feature type="active site" description="Nucleophile; methyl group acceptor" evidence="9">
    <location>
        <position position="130"/>
    </location>
</feature>
<protein>
    <recommendedName>
        <fullName evidence="9">Methylated-DNA--protein-cysteine methyltransferase</fullName>
        <ecNumber evidence="9">2.1.1.63</ecNumber>
    </recommendedName>
    <alternativeName>
        <fullName evidence="9">6-O-methylguanine-DNA methyltransferase</fullName>
        <shortName evidence="9">MGMT</shortName>
    </alternativeName>
    <alternativeName>
        <fullName evidence="9">O-6-methylguanine-DNA-alkyltransferase</fullName>
    </alternativeName>
</protein>
<organism evidence="12 13">
    <name type="scientific">Pseudofulvimonas gallinarii</name>
    <dbReference type="NCBI Taxonomy" id="634155"/>
    <lineage>
        <taxon>Bacteria</taxon>
        <taxon>Pseudomonadati</taxon>
        <taxon>Pseudomonadota</taxon>
        <taxon>Gammaproteobacteria</taxon>
        <taxon>Lysobacterales</taxon>
        <taxon>Rhodanobacteraceae</taxon>
        <taxon>Pseudofulvimonas</taxon>
    </lineage>
</organism>
<keyword evidence="13" id="KW-1185">Reference proteome</keyword>
<keyword evidence="5 9" id="KW-0808">Transferase</keyword>
<proteinExistence type="inferred from homology"/>
<comment type="miscellaneous">
    <text evidence="9">This enzyme catalyzes only one turnover and therefore is not strictly catalytic. According to one definition, an enzyme is a biocatalyst that acts repeatedly and over many reaction cycles.</text>
</comment>
<dbReference type="GO" id="GO:0005737">
    <property type="term" value="C:cytoplasm"/>
    <property type="evidence" value="ECO:0007669"/>
    <property type="project" value="UniProtKB-SubCell"/>
</dbReference>
<dbReference type="AlphaFoldDB" id="A0A4S3L023"/>
<dbReference type="Gene3D" id="3.30.160.70">
    <property type="entry name" value="Methylated DNA-protein cysteine methyltransferase domain"/>
    <property type="match status" value="1"/>
</dbReference>
<dbReference type="Pfam" id="PF01035">
    <property type="entry name" value="DNA_binding_1"/>
    <property type="match status" value="1"/>
</dbReference>
<comment type="catalytic activity">
    <reaction evidence="8 9">
        <text>a 6-O-methyl-2'-deoxyguanosine in DNA + L-cysteinyl-[protein] = S-methyl-L-cysteinyl-[protein] + a 2'-deoxyguanosine in DNA</text>
        <dbReference type="Rhea" id="RHEA:24000"/>
        <dbReference type="Rhea" id="RHEA-COMP:10131"/>
        <dbReference type="Rhea" id="RHEA-COMP:10132"/>
        <dbReference type="Rhea" id="RHEA-COMP:11367"/>
        <dbReference type="Rhea" id="RHEA-COMP:11368"/>
        <dbReference type="ChEBI" id="CHEBI:29950"/>
        <dbReference type="ChEBI" id="CHEBI:82612"/>
        <dbReference type="ChEBI" id="CHEBI:85445"/>
        <dbReference type="ChEBI" id="CHEBI:85448"/>
        <dbReference type="EC" id="2.1.1.63"/>
    </reaction>
</comment>
<comment type="similarity">
    <text evidence="2 9">Belongs to the MGMT family.</text>
</comment>
<dbReference type="GO" id="GO:0006307">
    <property type="term" value="P:DNA alkylation repair"/>
    <property type="evidence" value="ECO:0007669"/>
    <property type="project" value="UniProtKB-UniRule"/>
</dbReference>
<reference evidence="12 13" key="1">
    <citation type="submission" date="2019-03" db="EMBL/GenBank/DDBJ databases">
        <title>Genomic Encyclopedia of Type Strains, Phase IV (KMG-IV): sequencing the most valuable type-strain genomes for metagenomic binning, comparative biology and taxonomic classification.</title>
        <authorList>
            <person name="Goeker M."/>
        </authorList>
    </citation>
    <scope>NUCLEOTIDE SEQUENCE [LARGE SCALE GENOMIC DNA]</scope>
    <source>
        <strain evidence="12 13">DSM 21944</strain>
    </source>
</reference>
<feature type="domain" description="Methylguanine DNA methyltransferase ribonuclease-like" evidence="11">
    <location>
        <begin position="4"/>
        <end position="75"/>
    </location>
</feature>
<dbReference type="Proteomes" id="UP000294599">
    <property type="component" value="Unassembled WGS sequence"/>
</dbReference>
<evidence type="ECO:0000259" key="10">
    <source>
        <dbReference type="Pfam" id="PF01035"/>
    </source>
</evidence>
<dbReference type="FunFam" id="1.10.10.10:FF:000214">
    <property type="entry name" value="Methylated-DNA--protein-cysteine methyltransferase"/>
    <property type="match status" value="1"/>
</dbReference>
<comment type="caution">
    <text evidence="12">The sequence shown here is derived from an EMBL/GenBank/DDBJ whole genome shotgun (WGS) entry which is preliminary data.</text>
</comment>
<dbReference type="PROSITE" id="PS00374">
    <property type="entry name" value="MGMT"/>
    <property type="match status" value="1"/>
</dbReference>
<dbReference type="CDD" id="cd06445">
    <property type="entry name" value="ATase"/>
    <property type="match status" value="1"/>
</dbReference>
<evidence type="ECO:0000256" key="6">
    <source>
        <dbReference type="ARBA" id="ARBA00022763"/>
    </source>
</evidence>